<evidence type="ECO:0000313" key="2">
    <source>
        <dbReference type="Proteomes" id="UP001108240"/>
    </source>
</evidence>
<protein>
    <submittedName>
        <fullName evidence="1">Uncharacterized protein</fullName>
    </submittedName>
</protein>
<keyword evidence="2" id="KW-1185">Reference proteome</keyword>
<evidence type="ECO:0000313" key="1">
    <source>
        <dbReference type="Ensembl" id="ENSCCRP00000160612.1"/>
    </source>
</evidence>
<sequence length="131" mass="14353">MSSEYAGHARTGMFSASRNCVQILATWGRALSCCNMSMQMSLCRNSLVIMVTHTRNWCSAFNPSKCTHTAVRSEHTVNTHLQQWAAISSAWGATGSSVPCSSALQPWVLRVDETLNGIQLEEEIFPSGSLE</sequence>
<dbReference type="AlphaFoldDB" id="A0A9J8BTC4"/>
<reference evidence="1" key="2">
    <citation type="submission" date="2025-09" db="UniProtKB">
        <authorList>
            <consortium name="Ensembl"/>
        </authorList>
    </citation>
    <scope>IDENTIFICATION</scope>
</reference>
<dbReference type="Proteomes" id="UP001108240">
    <property type="component" value="Unplaced"/>
</dbReference>
<organism evidence="1 2">
    <name type="scientific">Cyprinus carpio carpio</name>
    <dbReference type="NCBI Taxonomy" id="630221"/>
    <lineage>
        <taxon>Eukaryota</taxon>
        <taxon>Metazoa</taxon>
        <taxon>Chordata</taxon>
        <taxon>Craniata</taxon>
        <taxon>Vertebrata</taxon>
        <taxon>Euteleostomi</taxon>
        <taxon>Actinopterygii</taxon>
        <taxon>Neopterygii</taxon>
        <taxon>Teleostei</taxon>
        <taxon>Ostariophysi</taxon>
        <taxon>Cypriniformes</taxon>
        <taxon>Cyprinidae</taxon>
        <taxon>Cyprininae</taxon>
        <taxon>Cyprinus</taxon>
    </lineage>
</organism>
<accession>A0A9J8BTC4</accession>
<dbReference type="Ensembl" id="ENSCCRT00000195165.1">
    <property type="protein sequence ID" value="ENSCCRP00000160612.1"/>
    <property type="gene ID" value="ENSCCRG00000063642.1"/>
</dbReference>
<proteinExistence type="predicted"/>
<name>A0A9J8BTC4_CYPCA</name>
<reference evidence="1" key="1">
    <citation type="submission" date="2025-08" db="UniProtKB">
        <authorList>
            <consortium name="Ensembl"/>
        </authorList>
    </citation>
    <scope>IDENTIFICATION</scope>
</reference>